<proteinExistence type="predicted"/>
<evidence type="ECO:0000256" key="4">
    <source>
        <dbReference type="ARBA" id="ARBA00023136"/>
    </source>
</evidence>
<feature type="domain" description="Major facilitator superfamily (MFS) profile" evidence="6">
    <location>
        <begin position="23"/>
        <end position="407"/>
    </location>
</feature>
<dbReference type="SUPFAM" id="SSF103473">
    <property type="entry name" value="MFS general substrate transporter"/>
    <property type="match status" value="1"/>
</dbReference>
<dbReference type="AlphaFoldDB" id="A0A438M9R8"/>
<organism evidence="7 8">
    <name type="scientific">Nonomuraea polychroma</name>
    <dbReference type="NCBI Taxonomy" id="46176"/>
    <lineage>
        <taxon>Bacteria</taxon>
        <taxon>Bacillati</taxon>
        <taxon>Actinomycetota</taxon>
        <taxon>Actinomycetes</taxon>
        <taxon>Streptosporangiales</taxon>
        <taxon>Streptosporangiaceae</taxon>
        <taxon>Nonomuraea</taxon>
    </lineage>
</organism>
<comment type="subcellular location">
    <subcellularLocation>
        <location evidence="1">Cell membrane</location>
        <topology evidence="1">Multi-pass membrane protein</topology>
    </subcellularLocation>
</comment>
<feature type="transmembrane region" description="Helical" evidence="5">
    <location>
        <begin position="186"/>
        <end position="206"/>
    </location>
</feature>
<evidence type="ECO:0000256" key="2">
    <source>
        <dbReference type="ARBA" id="ARBA00022692"/>
    </source>
</evidence>
<dbReference type="EMBL" id="SAUN01000001">
    <property type="protein sequence ID" value="RVX42464.1"/>
    <property type="molecule type" value="Genomic_DNA"/>
</dbReference>
<dbReference type="PROSITE" id="PS50850">
    <property type="entry name" value="MFS"/>
    <property type="match status" value="1"/>
</dbReference>
<evidence type="ECO:0000313" key="8">
    <source>
        <dbReference type="Proteomes" id="UP000284824"/>
    </source>
</evidence>
<dbReference type="Pfam" id="PF07690">
    <property type="entry name" value="MFS_1"/>
    <property type="match status" value="1"/>
</dbReference>
<protein>
    <submittedName>
        <fullName evidence="7">Sugar phosphate permease</fullName>
    </submittedName>
</protein>
<feature type="transmembrane region" description="Helical" evidence="5">
    <location>
        <begin position="92"/>
        <end position="111"/>
    </location>
</feature>
<dbReference type="Gene3D" id="1.20.1250.20">
    <property type="entry name" value="MFS general substrate transporter like domains"/>
    <property type="match status" value="2"/>
</dbReference>
<name>A0A438M9R8_9ACTN</name>
<dbReference type="OrthoDB" id="8628659at2"/>
<dbReference type="GO" id="GO:0022857">
    <property type="term" value="F:transmembrane transporter activity"/>
    <property type="evidence" value="ECO:0007669"/>
    <property type="project" value="InterPro"/>
</dbReference>
<feature type="transmembrane region" description="Helical" evidence="5">
    <location>
        <begin position="117"/>
        <end position="141"/>
    </location>
</feature>
<gene>
    <name evidence="7" type="ORF">EDD27_5096</name>
</gene>
<keyword evidence="4 5" id="KW-0472">Membrane</keyword>
<evidence type="ECO:0000256" key="3">
    <source>
        <dbReference type="ARBA" id="ARBA00022989"/>
    </source>
</evidence>
<dbReference type="InterPro" id="IPR036259">
    <property type="entry name" value="MFS_trans_sf"/>
</dbReference>
<feature type="transmembrane region" description="Helical" evidence="5">
    <location>
        <begin position="24"/>
        <end position="46"/>
    </location>
</feature>
<dbReference type="PANTHER" id="PTHR23527:SF1">
    <property type="entry name" value="BLL3282 PROTEIN"/>
    <property type="match status" value="1"/>
</dbReference>
<evidence type="ECO:0000259" key="6">
    <source>
        <dbReference type="PROSITE" id="PS50850"/>
    </source>
</evidence>
<evidence type="ECO:0000313" key="7">
    <source>
        <dbReference type="EMBL" id="RVX42464.1"/>
    </source>
</evidence>
<keyword evidence="8" id="KW-1185">Reference proteome</keyword>
<keyword evidence="2 5" id="KW-0812">Transmembrane</keyword>
<reference evidence="7 8" key="1">
    <citation type="submission" date="2019-01" db="EMBL/GenBank/DDBJ databases">
        <title>Sequencing the genomes of 1000 actinobacteria strains.</title>
        <authorList>
            <person name="Klenk H.-P."/>
        </authorList>
    </citation>
    <scope>NUCLEOTIDE SEQUENCE [LARGE SCALE GENOMIC DNA]</scope>
    <source>
        <strain evidence="7 8">DSM 43925</strain>
    </source>
</reference>
<dbReference type="InterPro" id="IPR011701">
    <property type="entry name" value="MFS"/>
</dbReference>
<feature type="transmembrane region" description="Helical" evidence="5">
    <location>
        <begin position="322"/>
        <end position="342"/>
    </location>
</feature>
<evidence type="ECO:0000256" key="5">
    <source>
        <dbReference type="SAM" id="Phobius"/>
    </source>
</evidence>
<dbReference type="InterPro" id="IPR020846">
    <property type="entry name" value="MFS_dom"/>
</dbReference>
<evidence type="ECO:0000256" key="1">
    <source>
        <dbReference type="ARBA" id="ARBA00004651"/>
    </source>
</evidence>
<feature type="transmembrane region" description="Helical" evidence="5">
    <location>
        <begin position="58"/>
        <end position="80"/>
    </location>
</feature>
<dbReference type="RefSeq" id="WP_127934538.1">
    <property type="nucleotide sequence ID" value="NZ_SAUN01000001.1"/>
</dbReference>
<feature type="transmembrane region" description="Helical" evidence="5">
    <location>
        <begin position="354"/>
        <end position="376"/>
    </location>
</feature>
<feature type="transmembrane region" description="Helical" evidence="5">
    <location>
        <begin position="162"/>
        <end position="180"/>
    </location>
</feature>
<comment type="caution">
    <text evidence="7">The sequence shown here is derived from an EMBL/GenBank/DDBJ whole genome shotgun (WGS) entry which is preliminary data.</text>
</comment>
<sequence>MATATSISAAGGSTGRRYGPRHRWIVLAVGVGAQGSFAAMFAGIPVTGIAMRADYHLSIGQLGLALACLGLGVAVSDIVWGLLTDRYGDRRVLLIGLTSTGGLLALMAAAVTPGDGAGVAALAACLLAAGALGGSVNGASGRAVMTWFADGERGLAMSIRQTAIPAGGSLGVAVLPWLAHSYGFRAVYAFPAVLCLIAAAATWRWLPTSDAPPPAATGDVGRSPLARWDVWRVALASALLTVPQFAVLSFTAIFLHDDKGQGAALAGVTILIAQIGGGAARIWTGRRTDRRGNRGAYLRGIGALTGVAMAAAAVLTQAPTPITVAALALGGLLANSWHGVAYTEIAALAGPARAGTALGLEGTTVFGAAFLTPLLIPVVLTVASWEAVWALAAAAALLAIPLVPRPRAVTAR</sequence>
<keyword evidence="3 5" id="KW-1133">Transmembrane helix</keyword>
<feature type="transmembrane region" description="Helical" evidence="5">
    <location>
        <begin position="296"/>
        <end position="316"/>
    </location>
</feature>
<accession>A0A438M9R8</accession>
<feature type="transmembrane region" description="Helical" evidence="5">
    <location>
        <begin position="233"/>
        <end position="256"/>
    </location>
</feature>
<feature type="transmembrane region" description="Helical" evidence="5">
    <location>
        <begin position="262"/>
        <end position="284"/>
    </location>
</feature>
<dbReference type="Proteomes" id="UP000284824">
    <property type="component" value="Unassembled WGS sequence"/>
</dbReference>
<dbReference type="GO" id="GO:0005886">
    <property type="term" value="C:plasma membrane"/>
    <property type="evidence" value="ECO:0007669"/>
    <property type="project" value="UniProtKB-SubCell"/>
</dbReference>
<dbReference type="InterPro" id="IPR052952">
    <property type="entry name" value="MFS-Transporter"/>
</dbReference>
<dbReference type="PANTHER" id="PTHR23527">
    <property type="entry name" value="BLL3282 PROTEIN"/>
    <property type="match status" value="1"/>
</dbReference>
<feature type="transmembrane region" description="Helical" evidence="5">
    <location>
        <begin position="382"/>
        <end position="403"/>
    </location>
</feature>